<accession>A0AAN6PEE8</accession>
<dbReference type="EMBL" id="MU854427">
    <property type="protein sequence ID" value="KAK4038518.1"/>
    <property type="molecule type" value="Genomic_DNA"/>
</dbReference>
<dbReference type="Proteomes" id="UP001303115">
    <property type="component" value="Unassembled WGS sequence"/>
</dbReference>
<proteinExistence type="predicted"/>
<evidence type="ECO:0000313" key="2">
    <source>
        <dbReference type="EMBL" id="KAK4038518.1"/>
    </source>
</evidence>
<gene>
    <name evidence="2" type="ORF">C8A01DRAFT_37572</name>
</gene>
<keyword evidence="3" id="KW-1185">Reference proteome</keyword>
<feature type="region of interest" description="Disordered" evidence="1">
    <location>
        <begin position="223"/>
        <end position="285"/>
    </location>
</feature>
<dbReference type="AlphaFoldDB" id="A0AAN6PEE8"/>
<name>A0AAN6PEE8_9PEZI</name>
<protein>
    <submittedName>
        <fullName evidence="2">Uncharacterized protein</fullName>
    </submittedName>
</protein>
<organism evidence="2 3">
    <name type="scientific">Parachaetomium inaequale</name>
    <dbReference type="NCBI Taxonomy" id="2588326"/>
    <lineage>
        <taxon>Eukaryota</taxon>
        <taxon>Fungi</taxon>
        <taxon>Dikarya</taxon>
        <taxon>Ascomycota</taxon>
        <taxon>Pezizomycotina</taxon>
        <taxon>Sordariomycetes</taxon>
        <taxon>Sordariomycetidae</taxon>
        <taxon>Sordariales</taxon>
        <taxon>Chaetomiaceae</taxon>
        <taxon>Parachaetomium</taxon>
    </lineage>
</organism>
<comment type="caution">
    <text evidence="2">The sequence shown here is derived from an EMBL/GenBank/DDBJ whole genome shotgun (WGS) entry which is preliminary data.</text>
</comment>
<reference evidence="3" key="1">
    <citation type="journal article" date="2023" name="Mol. Phylogenet. Evol.">
        <title>Genome-scale phylogeny and comparative genomics of the fungal order Sordariales.</title>
        <authorList>
            <person name="Hensen N."/>
            <person name="Bonometti L."/>
            <person name="Westerberg I."/>
            <person name="Brannstrom I.O."/>
            <person name="Guillou S."/>
            <person name="Cros-Aarteil S."/>
            <person name="Calhoun S."/>
            <person name="Haridas S."/>
            <person name="Kuo A."/>
            <person name="Mondo S."/>
            <person name="Pangilinan J."/>
            <person name="Riley R."/>
            <person name="LaButti K."/>
            <person name="Andreopoulos B."/>
            <person name="Lipzen A."/>
            <person name="Chen C."/>
            <person name="Yan M."/>
            <person name="Daum C."/>
            <person name="Ng V."/>
            <person name="Clum A."/>
            <person name="Steindorff A."/>
            <person name="Ohm R.A."/>
            <person name="Martin F."/>
            <person name="Silar P."/>
            <person name="Natvig D.O."/>
            <person name="Lalanne C."/>
            <person name="Gautier V."/>
            <person name="Ament-Velasquez S.L."/>
            <person name="Kruys A."/>
            <person name="Hutchinson M.I."/>
            <person name="Powell A.J."/>
            <person name="Barry K."/>
            <person name="Miller A.N."/>
            <person name="Grigoriev I.V."/>
            <person name="Debuchy R."/>
            <person name="Gladieux P."/>
            <person name="Hiltunen Thoren M."/>
            <person name="Johannesson H."/>
        </authorList>
    </citation>
    <scope>NUCLEOTIDE SEQUENCE [LARGE SCALE GENOMIC DNA]</scope>
    <source>
        <strain evidence="3">CBS 284.82</strain>
    </source>
</reference>
<evidence type="ECO:0000256" key="1">
    <source>
        <dbReference type="SAM" id="MobiDB-lite"/>
    </source>
</evidence>
<sequence>MCKTYSIDFVKPPCTSHCGRHLTARIRPCKHPGTPSCFPEPNHKIEVLYRCALHLQMTVYPRVMQFTQAILTHTLPPSPGGTGGNITKFSALDDRVRLHIRQFGYCTYVAYQEEYYEAARTETYMRLHHGHLPQGVAAPPRTHGQILRELAGKLQEALDRFCDGERYVRVGVPVAEQPEAGRGFFAYPIIGDDHFVQQVVDVREGRACHYTFADIFDGLGWTAMEQDEGDDSPTLGGDGGEDGGVDGGEAEVAAGERVESGQGGHNNGEGEPYYFVSDDDLDAGR</sequence>
<evidence type="ECO:0000313" key="3">
    <source>
        <dbReference type="Proteomes" id="UP001303115"/>
    </source>
</evidence>